<dbReference type="InParanoid" id="A0A1X7VPV5"/>
<name>A0A1X7VPV5_AMPQE</name>
<proteinExistence type="predicted"/>
<sequence length="175" mass="20418">MMMMNIRLPPGAANVPTITMMMMMRRRRMLRLWVYPCIRRGSLPSTGLDSRISRGISAVGTTSFTMRSIVTSYVTLKEREREREREREGEREREREWRDEMRYGSHKKKEKGPREYKERTEPNIQLVSLTIFGLQLLRSPKTAKLSINHYTNPGTEGLTLCHTVSGEEYGVSFLD</sequence>
<protein>
    <submittedName>
        <fullName evidence="2">Uncharacterized protein</fullName>
    </submittedName>
</protein>
<evidence type="ECO:0000313" key="2">
    <source>
        <dbReference type="EnsemblMetazoa" id="Aqu2.1.41894_001"/>
    </source>
</evidence>
<dbReference type="AlphaFoldDB" id="A0A1X7VPV5"/>
<feature type="region of interest" description="Disordered" evidence="1">
    <location>
        <begin position="77"/>
        <end position="119"/>
    </location>
</feature>
<dbReference type="EnsemblMetazoa" id="Aqu2.1.41894_001">
    <property type="protein sequence ID" value="Aqu2.1.41894_001"/>
    <property type="gene ID" value="Aqu2.1.41894"/>
</dbReference>
<reference evidence="2" key="1">
    <citation type="submission" date="2017-05" db="UniProtKB">
        <authorList>
            <consortium name="EnsemblMetazoa"/>
        </authorList>
    </citation>
    <scope>IDENTIFICATION</scope>
</reference>
<organism evidence="2">
    <name type="scientific">Amphimedon queenslandica</name>
    <name type="common">Sponge</name>
    <dbReference type="NCBI Taxonomy" id="400682"/>
    <lineage>
        <taxon>Eukaryota</taxon>
        <taxon>Metazoa</taxon>
        <taxon>Porifera</taxon>
        <taxon>Demospongiae</taxon>
        <taxon>Heteroscleromorpha</taxon>
        <taxon>Haplosclerida</taxon>
        <taxon>Niphatidae</taxon>
        <taxon>Amphimedon</taxon>
    </lineage>
</organism>
<evidence type="ECO:0000256" key="1">
    <source>
        <dbReference type="SAM" id="MobiDB-lite"/>
    </source>
</evidence>
<accession>A0A1X7VPV5</accession>
<feature type="compositionally biased region" description="Basic and acidic residues" evidence="1">
    <location>
        <begin position="77"/>
        <end position="103"/>
    </location>
</feature>